<evidence type="ECO:0000256" key="4">
    <source>
        <dbReference type="ARBA" id="ARBA00022989"/>
    </source>
</evidence>
<dbReference type="AlphaFoldDB" id="A0A345H8H5"/>
<dbReference type="CDD" id="cd13128">
    <property type="entry name" value="MATE_Wzx_like"/>
    <property type="match status" value="1"/>
</dbReference>
<feature type="transmembrane region" description="Helical" evidence="6">
    <location>
        <begin position="229"/>
        <end position="249"/>
    </location>
</feature>
<dbReference type="EMBL" id="CP031188">
    <property type="protein sequence ID" value="AXG72885.1"/>
    <property type="molecule type" value="Genomic_DNA"/>
</dbReference>
<feature type="transmembrane region" description="Helical" evidence="6">
    <location>
        <begin position="334"/>
        <end position="353"/>
    </location>
</feature>
<sequence>MIKKLLADKEALHYVLSKGGVNFLFRMIAMLFSFIVMWFMTNYYGETVWGRYSLALTVMQIAAMFFALGLPNAFVSFSGAFKNTEESKGLLVKSIKLVLLSSLVPILLFSVGAGFISSYIFEKEYMYNYILIIALGTPCMIVHEIICYYFMAIKKFIFYGLSIFILPNVFFITALLFLYYNDIGDYFTFYAYIGAYLLTLLLGLIYIFGKRSKVIYPDITKRDIFKKSFPMMMSGIFLLLLNWTDMLMLGRFETEAQIGIYNTAFKVGYLSLFFVVSMNAVILPKVSELYHQKNVLEMRKVINRSTQLVIILTLPLAFGLIFFRDIILSVFDDHAGLGGVTLILITLGGLYNAMTGNVDQILNMTNNQKSVSVIFFSGFVVNVVLNIFLIPTYGIEGAATASLVTNIYVNTVFVIIIRKKLGFYTFM</sequence>
<dbReference type="Proteomes" id="UP000253951">
    <property type="component" value="Chromosome"/>
</dbReference>
<dbReference type="PANTHER" id="PTHR30250">
    <property type="entry name" value="PST FAMILY PREDICTED COLANIC ACID TRANSPORTER"/>
    <property type="match status" value="1"/>
</dbReference>
<feature type="transmembrane region" description="Helical" evidence="6">
    <location>
        <begin position="97"/>
        <end position="121"/>
    </location>
</feature>
<evidence type="ECO:0000256" key="5">
    <source>
        <dbReference type="ARBA" id="ARBA00023136"/>
    </source>
</evidence>
<protein>
    <submittedName>
        <fullName evidence="7">Flippase</fullName>
    </submittedName>
</protein>
<organism evidence="7 8">
    <name type="scientific">Flavobacterium arcticum</name>
    <dbReference type="NCBI Taxonomy" id="1784713"/>
    <lineage>
        <taxon>Bacteria</taxon>
        <taxon>Pseudomonadati</taxon>
        <taxon>Bacteroidota</taxon>
        <taxon>Flavobacteriia</taxon>
        <taxon>Flavobacteriales</taxon>
        <taxon>Flavobacteriaceae</taxon>
        <taxon>Flavobacterium</taxon>
    </lineage>
</organism>
<accession>A0A345H8H5</accession>
<dbReference type="RefSeq" id="WP_114676648.1">
    <property type="nucleotide sequence ID" value="NZ_CP031188.1"/>
</dbReference>
<feature type="transmembrane region" description="Helical" evidence="6">
    <location>
        <begin position="269"/>
        <end position="287"/>
    </location>
</feature>
<evidence type="ECO:0000256" key="3">
    <source>
        <dbReference type="ARBA" id="ARBA00022692"/>
    </source>
</evidence>
<feature type="transmembrane region" description="Helical" evidence="6">
    <location>
        <begin position="157"/>
        <end position="180"/>
    </location>
</feature>
<reference evidence="7 8" key="1">
    <citation type="submission" date="2018-07" db="EMBL/GenBank/DDBJ databases">
        <title>Complete genome sequence of Flavobacterium arcticum type strain SM1502T.</title>
        <authorList>
            <person name="Li Y."/>
            <person name="Li D.-D."/>
        </authorList>
    </citation>
    <scope>NUCLEOTIDE SEQUENCE [LARGE SCALE GENOMIC DNA]</scope>
    <source>
        <strain evidence="7 8">SM1502</strain>
    </source>
</reference>
<evidence type="ECO:0000313" key="8">
    <source>
        <dbReference type="Proteomes" id="UP000253951"/>
    </source>
</evidence>
<feature type="transmembrane region" description="Helical" evidence="6">
    <location>
        <begin position="127"/>
        <end position="150"/>
    </location>
</feature>
<evidence type="ECO:0000256" key="1">
    <source>
        <dbReference type="ARBA" id="ARBA00004651"/>
    </source>
</evidence>
<feature type="transmembrane region" description="Helical" evidence="6">
    <location>
        <begin position="399"/>
        <end position="417"/>
    </location>
</feature>
<dbReference type="PANTHER" id="PTHR30250:SF11">
    <property type="entry name" value="O-ANTIGEN TRANSPORTER-RELATED"/>
    <property type="match status" value="1"/>
</dbReference>
<comment type="subcellular location">
    <subcellularLocation>
        <location evidence="1">Cell membrane</location>
        <topology evidence="1">Multi-pass membrane protein</topology>
    </subcellularLocation>
</comment>
<feature type="transmembrane region" description="Helical" evidence="6">
    <location>
        <begin position="308"/>
        <end position="328"/>
    </location>
</feature>
<dbReference type="OrthoDB" id="824226at2"/>
<feature type="transmembrane region" description="Helical" evidence="6">
    <location>
        <begin position="21"/>
        <end position="40"/>
    </location>
</feature>
<evidence type="ECO:0000313" key="7">
    <source>
        <dbReference type="EMBL" id="AXG72885.1"/>
    </source>
</evidence>
<evidence type="ECO:0000256" key="2">
    <source>
        <dbReference type="ARBA" id="ARBA00022475"/>
    </source>
</evidence>
<dbReference type="KEGG" id="fat:DVK85_01015"/>
<feature type="transmembrane region" description="Helical" evidence="6">
    <location>
        <begin position="186"/>
        <end position="208"/>
    </location>
</feature>
<dbReference type="InterPro" id="IPR050833">
    <property type="entry name" value="Poly_Biosynth_Transport"/>
</dbReference>
<keyword evidence="5 6" id="KW-0472">Membrane</keyword>
<evidence type="ECO:0000256" key="6">
    <source>
        <dbReference type="SAM" id="Phobius"/>
    </source>
</evidence>
<proteinExistence type="predicted"/>
<keyword evidence="8" id="KW-1185">Reference proteome</keyword>
<dbReference type="Pfam" id="PF01943">
    <property type="entry name" value="Polysacc_synt"/>
    <property type="match status" value="1"/>
</dbReference>
<keyword evidence="3 6" id="KW-0812">Transmembrane</keyword>
<feature type="transmembrane region" description="Helical" evidence="6">
    <location>
        <begin position="373"/>
        <end position="393"/>
    </location>
</feature>
<gene>
    <name evidence="7" type="ORF">DVK85_01015</name>
</gene>
<dbReference type="GO" id="GO:0005886">
    <property type="term" value="C:plasma membrane"/>
    <property type="evidence" value="ECO:0007669"/>
    <property type="project" value="UniProtKB-SubCell"/>
</dbReference>
<keyword evidence="4 6" id="KW-1133">Transmembrane helix</keyword>
<dbReference type="InterPro" id="IPR002797">
    <property type="entry name" value="Polysacc_synth"/>
</dbReference>
<keyword evidence="2" id="KW-1003">Cell membrane</keyword>
<name>A0A345H8H5_9FLAO</name>
<feature type="transmembrane region" description="Helical" evidence="6">
    <location>
        <begin position="52"/>
        <end position="77"/>
    </location>
</feature>